<keyword evidence="2" id="KW-1185">Reference proteome</keyword>
<name>A0AAV7HEV5_DENCH</name>
<dbReference type="Pfam" id="PF20431">
    <property type="entry name" value="E_motif"/>
    <property type="match status" value="1"/>
</dbReference>
<dbReference type="Proteomes" id="UP000775213">
    <property type="component" value="Unassembled WGS sequence"/>
</dbReference>
<dbReference type="InterPro" id="IPR046848">
    <property type="entry name" value="E_motif"/>
</dbReference>
<proteinExistence type="predicted"/>
<dbReference type="EMBL" id="JAGFBR010000005">
    <property type="protein sequence ID" value="KAH0466614.1"/>
    <property type="molecule type" value="Genomic_DNA"/>
</dbReference>
<sequence>MQCNTELAEILRFSEVDTQNAGNLVSMSNVYAADNRWADVSQKWKIIIDSNLKDKMAVDHHHMKKLFDPGGLVTFRLRWERYSKLYPDNDLVFAVDFTNEWFFAKKSYSPINWQIEMLVQFNDSKAEPPHLDWGKPLHVIILKFAFKVFDPGIRFLHLPPFQYRASTELSSFNARGE</sequence>
<reference evidence="1 2" key="1">
    <citation type="journal article" date="2021" name="Hortic Res">
        <title>Chromosome-scale assembly of the Dendrobium chrysotoxum genome enhances the understanding of orchid evolution.</title>
        <authorList>
            <person name="Zhang Y."/>
            <person name="Zhang G.Q."/>
            <person name="Zhang D."/>
            <person name="Liu X.D."/>
            <person name="Xu X.Y."/>
            <person name="Sun W.H."/>
            <person name="Yu X."/>
            <person name="Zhu X."/>
            <person name="Wang Z.W."/>
            <person name="Zhao X."/>
            <person name="Zhong W.Y."/>
            <person name="Chen H."/>
            <person name="Yin W.L."/>
            <person name="Huang T."/>
            <person name="Niu S.C."/>
            <person name="Liu Z.J."/>
        </authorList>
    </citation>
    <scope>NUCLEOTIDE SEQUENCE [LARGE SCALE GENOMIC DNA]</scope>
    <source>
        <strain evidence="1">Lindl</strain>
    </source>
</reference>
<dbReference type="AlphaFoldDB" id="A0AAV7HEV5"/>
<evidence type="ECO:0000313" key="2">
    <source>
        <dbReference type="Proteomes" id="UP000775213"/>
    </source>
</evidence>
<evidence type="ECO:0000313" key="1">
    <source>
        <dbReference type="EMBL" id="KAH0466614.1"/>
    </source>
</evidence>
<protein>
    <submittedName>
        <fullName evidence="1">Uncharacterized protein</fullName>
    </submittedName>
</protein>
<gene>
    <name evidence="1" type="ORF">IEQ34_003852</name>
</gene>
<accession>A0AAV7HEV5</accession>
<comment type="caution">
    <text evidence="1">The sequence shown here is derived from an EMBL/GenBank/DDBJ whole genome shotgun (WGS) entry which is preliminary data.</text>
</comment>
<organism evidence="1 2">
    <name type="scientific">Dendrobium chrysotoxum</name>
    <name type="common">Orchid</name>
    <dbReference type="NCBI Taxonomy" id="161865"/>
    <lineage>
        <taxon>Eukaryota</taxon>
        <taxon>Viridiplantae</taxon>
        <taxon>Streptophyta</taxon>
        <taxon>Embryophyta</taxon>
        <taxon>Tracheophyta</taxon>
        <taxon>Spermatophyta</taxon>
        <taxon>Magnoliopsida</taxon>
        <taxon>Liliopsida</taxon>
        <taxon>Asparagales</taxon>
        <taxon>Orchidaceae</taxon>
        <taxon>Epidendroideae</taxon>
        <taxon>Malaxideae</taxon>
        <taxon>Dendrobiinae</taxon>
        <taxon>Dendrobium</taxon>
    </lineage>
</organism>